<dbReference type="EMBL" id="CP001769">
    <property type="protein sequence ID" value="ADB37864.1"/>
    <property type="molecule type" value="Genomic_DNA"/>
</dbReference>
<name>D2QR12_SPILD</name>
<organism evidence="1 2">
    <name type="scientific">Spirosoma linguale (strain ATCC 33905 / DSM 74 / LMG 10896 / Claus 1)</name>
    <dbReference type="NCBI Taxonomy" id="504472"/>
    <lineage>
        <taxon>Bacteria</taxon>
        <taxon>Pseudomonadati</taxon>
        <taxon>Bacteroidota</taxon>
        <taxon>Cytophagia</taxon>
        <taxon>Cytophagales</taxon>
        <taxon>Cytophagaceae</taxon>
        <taxon>Spirosoma</taxon>
    </lineage>
</organism>
<dbReference type="RefSeq" id="WP_012926414.1">
    <property type="nucleotide sequence ID" value="NC_013730.1"/>
</dbReference>
<proteinExistence type="predicted"/>
<keyword evidence="2" id="KW-1185">Reference proteome</keyword>
<gene>
    <name evidence="1" type="ordered locus">Slin_1819</name>
</gene>
<dbReference type="eggNOG" id="ENOG502ZTDA">
    <property type="taxonomic scope" value="Bacteria"/>
</dbReference>
<sequence>MDVLSKEAANTYIILTSTAYDDFLITEEIYWQRLHILKQLCDPTDADFIANLDLHISFFSKWRVYKEEDLYIYPLDNATDSIEDQESEKADFQGNDYDPLLHFITDKGGKMGRWEFHKTDSDFFPSIPHGHALSNHKIKLDAYSGHMYKNDITKSVDRESRRYIIDLWNDERFRKVARETITYYMETFRSYRWPVANPLRLPRRRYWAL</sequence>
<accession>D2QR12</accession>
<evidence type="ECO:0000313" key="2">
    <source>
        <dbReference type="Proteomes" id="UP000002028"/>
    </source>
</evidence>
<dbReference type="Proteomes" id="UP000002028">
    <property type="component" value="Chromosome"/>
</dbReference>
<reference evidence="1 2" key="1">
    <citation type="journal article" date="2010" name="Stand. Genomic Sci.">
        <title>Complete genome sequence of Spirosoma linguale type strain (1).</title>
        <authorList>
            <person name="Lail K."/>
            <person name="Sikorski J."/>
            <person name="Saunders E."/>
            <person name="Lapidus A."/>
            <person name="Glavina Del Rio T."/>
            <person name="Copeland A."/>
            <person name="Tice H."/>
            <person name="Cheng J.-F."/>
            <person name="Lucas S."/>
            <person name="Nolan M."/>
            <person name="Bruce D."/>
            <person name="Goodwin L."/>
            <person name="Pitluck S."/>
            <person name="Ivanova N."/>
            <person name="Mavromatis K."/>
            <person name="Ovchinnikova G."/>
            <person name="Pati A."/>
            <person name="Chen A."/>
            <person name="Palaniappan K."/>
            <person name="Land M."/>
            <person name="Hauser L."/>
            <person name="Chang Y.-J."/>
            <person name="Jeffries C.D."/>
            <person name="Chain P."/>
            <person name="Brettin T."/>
            <person name="Detter J.C."/>
            <person name="Schuetze A."/>
            <person name="Rohde M."/>
            <person name="Tindall B.J."/>
            <person name="Goeker M."/>
            <person name="Bristow J."/>
            <person name="Eisen J.A."/>
            <person name="Markowitz V."/>
            <person name="Hugenholtz P."/>
            <person name="Kyrpides N.C."/>
            <person name="Klenk H.-P."/>
            <person name="Chen F."/>
        </authorList>
    </citation>
    <scope>NUCLEOTIDE SEQUENCE [LARGE SCALE GENOMIC DNA]</scope>
    <source>
        <strain evidence="2">ATCC 33905 / DSM 74 / LMG 10896 / Claus 1</strain>
    </source>
</reference>
<protein>
    <submittedName>
        <fullName evidence="1">Uncharacterized protein</fullName>
    </submittedName>
</protein>
<dbReference type="AlphaFoldDB" id="D2QR12"/>
<dbReference type="KEGG" id="sli:Slin_1819"/>
<dbReference type="HOGENOM" id="CLU_1370634_0_0_10"/>
<evidence type="ECO:0000313" key="1">
    <source>
        <dbReference type="EMBL" id="ADB37864.1"/>
    </source>
</evidence>